<protein>
    <submittedName>
        <fullName evidence="3">Uncharacterized protein LOC117642133 isoform X1</fullName>
    </submittedName>
</protein>
<evidence type="ECO:0000313" key="2">
    <source>
        <dbReference type="Proteomes" id="UP000515158"/>
    </source>
</evidence>
<accession>A0A6P8ZJS8</accession>
<organism evidence="3">
    <name type="scientific">Thrips palmi</name>
    <name type="common">Melon thrips</name>
    <dbReference type="NCBI Taxonomy" id="161013"/>
    <lineage>
        <taxon>Eukaryota</taxon>
        <taxon>Metazoa</taxon>
        <taxon>Ecdysozoa</taxon>
        <taxon>Arthropoda</taxon>
        <taxon>Hexapoda</taxon>
        <taxon>Insecta</taxon>
        <taxon>Pterygota</taxon>
        <taxon>Neoptera</taxon>
        <taxon>Paraneoptera</taxon>
        <taxon>Thysanoptera</taxon>
        <taxon>Terebrantia</taxon>
        <taxon>Thripoidea</taxon>
        <taxon>Thripidae</taxon>
        <taxon>Thrips</taxon>
    </lineage>
</organism>
<dbReference type="KEGG" id="tpal:117642133"/>
<proteinExistence type="predicted"/>
<dbReference type="OrthoDB" id="10629343at2759"/>
<name>A0A6P8ZJS8_THRPL</name>
<feature type="region of interest" description="Disordered" evidence="1">
    <location>
        <begin position="169"/>
        <end position="198"/>
    </location>
</feature>
<dbReference type="GeneID" id="117642133"/>
<reference evidence="3" key="1">
    <citation type="submission" date="2025-08" db="UniProtKB">
        <authorList>
            <consortium name="RefSeq"/>
        </authorList>
    </citation>
    <scope>IDENTIFICATION</scope>
    <source>
        <tissue evidence="3">Total insect</tissue>
    </source>
</reference>
<dbReference type="RefSeq" id="XP_034235879.1">
    <property type="nucleotide sequence ID" value="XM_034379988.1"/>
</dbReference>
<feature type="compositionally biased region" description="Polar residues" evidence="1">
    <location>
        <begin position="178"/>
        <end position="198"/>
    </location>
</feature>
<evidence type="ECO:0000313" key="3">
    <source>
        <dbReference type="RefSeq" id="XP_034235879.1"/>
    </source>
</evidence>
<gene>
    <name evidence="3" type="primary">LOC117642133</name>
</gene>
<dbReference type="InParanoid" id="A0A6P8ZJS8"/>
<evidence type="ECO:0000256" key="1">
    <source>
        <dbReference type="SAM" id="MobiDB-lite"/>
    </source>
</evidence>
<sequence>MSEDSSLLVLLHKPTSFMDSFALSESSAHASNDRSVRPLWCVECRAIASADCEDAHTLWGLRRAVRHYAQQVQVLSVCAQELADGAAQHLQAACGRVEELLQTHFKAEDALRLLVEPVQCELTLRTSGATFAATLSLAEGLAASGHASEDTVARTLAFAVIASGHLKPMEERGIGDPATSTEEGPSSRLSHSSNMTGSENGSCWSSLDEFALEVKPDLQALAAAMQSSSSTAGEASAGVEGGHVDLYDLSVSPAGFNVQAKQDVLEAISNQTIRSLTRLHCDEDPAWSLEILRRVPRQHLKELDVRYVQWEHLEAVHGALPSLRRLSVSGTQSLACRKDAVEMPCQSGVVRLEASCLPRPALFALIRTHRLTLRELWLGVGTGGRDSIPYSGADLSALLTQCELRAVELVVLQRENCLHVAARCRAQRATVRTALPKQARVLCRRCDAKDFTPAS</sequence>
<dbReference type="AlphaFoldDB" id="A0A6P8ZJS8"/>
<dbReference type="Proteomes" id="UP000515158">
    <property type="component" value="Unplaced"/>
</dbReference>
<keyword evidence="2" id="KW-1185">Reference proteome</keyword>